<evidence type="ECO:0000256" key="2">
    <source>
        <dbReference type="ARBA" id="ARBA00007367"/>
    </source>
</evidence>
<feature type="transmembrane region" description="Helical" evidence="11">
    <location>
        <begin position="220"/>
        <end position="241"/>
    </location>
</feature>
<keyword evidence="5 11" id="KW-0812">Transmembrane</keyword>
<evidence type="ECO:0000256" key="3">
    <source>
        <dbReference type="ARBA" id="ARBA00022448"/>
    </source>
</evidence>
<evidence type="ECO:0000256" key="5">
    <source>
        <dbReference type="ARBA" id="ARBA00022692"/>
    </source>
</evidence>
<keyword evidence="3" id="KW-0813">Transport</keyword>
<accession>A0A7J8ELS1</accession>
<dbReference type="EMBL" id="JACASE010000009">
    <property type="protein sequence ID" value="KAF6436428.1"/>
    <property type="molecule type" value="Genomic_DNA"/>
</dbReference>
<feature type="transmembrane region" description="Helical" evidence="11">
    <location>
        <begin position="183"/>
        <end position="200"/>
    </location>
</feature>
<dbReference type="GO" id="GO:0098719">
    <property type="term" value="P:sodium ion import across plasma membrane"/>
    <property type="evidence" value="ECO:0007669"/>
    <property type="project" value="TreeGrafter"/>
</dbReference>
<dbReference type="PRINTS" id="PR01088">
    <property type="entry name" value="NAHEXCHNGR6"/>
</dbReference>
<keyword evidence="10" id="KW-0739">Sodium transport</keyword>
<dbReference type="GO" id="GO:0005886">
    <property type="term" value="C:plasma membrane"/>
    <property type="evidence" value="ECO:0007669"/>
    <property type="project" value="UniProtKB-SubCell"/>
</dbReference>
<evidence type="ECO:0000256" key="12">
    <source>
        <dbReference type="SAM" id="SignalP"/>
    </source>
</evidence>
<dbReference type="InterPro" id="IPR002090">
    <property type="entry name" value="NHE-6/7/9"/>
</dbReference>
<feature type="chain" id="PRO_5029788581" description="Cation/H+ exchanger transmembrane domain-containing protein" evidence="12">
    <location>
        <begin position="36"/>
        <end position="244"/>
    </location>
</feature>
<dbReference type="GO" id="GO:0051453">
    <property type="term" value="P:regulation of intracellular pH"/>
    <property type="evidence" value="ECO:0007669"/>
    <property type="project" value="TreeGrafter"/>
</dbReference>
<dbReference type="GO" id="GO:0055037">
    <property type="term" value="C:recycling endosome"/>
    <property type="evidence" value="ECO:0007669"/>
    <property type="project" value="TreeGrafter"/>
</dbReference>
<name>A0A7J8ELS1_ROUAE</name>
<evidence type="ECO:0000259" key="13">
    <source>
        <dbReference type="Pfam" id="PF00999"/>
    </source>
</evidence>
<gene>
    <name evidence="14" type="ORF">HJG63_017997</name>
</gene>
<feature type="signal peptide" evidence="12">
    <location>
        <begin position="1"/>
        <end position="35"/>
    </location>
</feature>
<dbReference type="AlphaFoldDB" id="A0A7J8ELS1"/>
<organism evidence="14 15">
    <name type="scientific">Rousettus aegyptiacus</name>
    <name type="common">Egyptian fruit bat</name>
    <name type="synonym">Pteropus aegyptiacus</name>
    <dbReference type="NCBI Taxonomy" id="9407"/>
    <lineage>
        <taxon>Eukaryota</taxon>
        <taxon>Metazoa</taxon>
        <taxon>Chordata</taxon>
        <taxon>Craniata</taxon>
        <taxon>Vertebrata</taxon>
        <taxon>Euteleostomi</taxon>
        <taxon>Mammalia</taxon>
        <taxon>Eutheria</taxon>
        <taxon>Laurasiatheria</taxon>
        <taxon>Chiroptera</taxon>
        <taxon>Yinpterochiroptera</taxon>
        <taxon>Pteropodoidea</taxon>
        <taxon>Pteropodidae</taxon>
        <taxon>Rousettinae</taxon>
        <taxon>Rousettus</taxon>
    </lineage>
</organism>
<reference evidence="14 15" key="1">
    <citation type="journal article" date="2020" name="Nature">
        <title>Six reference-quality genomes reveal evolution of bat adaptations.</title>
        <authorList>
            <person name="Jebb D."/>
            <person name="Huang Z."/>
            <person name="Pippel M."/>
            <person name="Hughes G.M."/>
            <person name="Lavrichenko K."/>
            <person name="Devanna P."/>
            <person name="Winkler S."/>
            <person name="Jermiin L.S."/>
            <person name="Skirmuntt E.C."/>
            <person name="Katzourakis A."/>
            <person name="Burkitt-Gray L."/>
            <person name="Ray D.A."/>
            <person name="Sullivan K.A.M."/>
            <person name="Roscito J.G."/>
            <person name="Kirilenko B.M."/>
            <person name="Davalos L.M."/>
            <person name="Corthals A.P."/>
            <person name="Power M.L."/>
            <person name="Jones G."/>
            <person name="Ransome R.D."/>
            <person name="Dechmann D.K.N."/>
            <person name="Locatelli A.G."/>
            <person name="Puechmaille S.J."/>
            <person name="Fedrigo O."/>
            <person name="Jarvis E.D."/>
            <person name="Hiller M."/>
            <person name="Vernes S.C."/>
            <person name="Myers E.W."/>
            <person name="Teeling E.C."/>
        </authorList>
    </citation>
    <scope>NUCLEOTIDE SEQUENCE [LARGE SCALE GENOMIC DNA]</scope>
    <source>
        <strain evidence="14">MRouAeg1</strain>
        <tissue evidence="14">Muscle</tissue>
    </source>
</reference>
<dbReference type="GO" id="GO:0015385">
    <property type="term" value="F:sodium:proton antiporter activity"/>
    <property type="evidence" value="ECO:0007669"/>
    <property type="project" value="InterPro"/>
</dbReference>
<evidence type="ECO:0000256" key="10">
    <source>
        <dbReference type="ARBA" id="ARBA00023201"/>
    </source>
</evidence>
<evidence type="ECO:0000256" key="1">
    <source>
        <dbReference type="ARBA" id="ARBA00004651"/>
    </source>
</evidence>
<evidence type="ECO:0000256" key="9">
    <source>
        <dbReference type="ARBA" id="ARBA00023136"/>
    </source>
</evidence>
<dbReference type="GO" id="GO:0015386">
    <property type="term" value="F:potassium:proton antiporter activity"/>
    <property type="evidence" value="ECO:0007669"/>
    <property type="project" value="TreeGrafter"/>
</dbReference>
<evidence type="ECO:0000313" key="15">
    <source>
        <dbReference type="Proteomes" id="UP000593571"/>
    </source>
</evidence>
<dbReference type="PANTHER" id="PTHR10110">
    <property type="entry name" value="SODIUM/HYDROGEN EXCHANGER"/>
    <property type="match status" value="1"/>
</dbReference>
<keyword evidence="6 11" id="KW-1133">Transmembrane helix</keyword>
<keyword evidence="4" id="KW-1003">Cell membrane</keyword>
<comment type="subcellular location">
    <subcellularLocation>
        <location evidence="1">Cell membrane</location>
        <topology evidence="1">Multi-pass membrane protein</topology>
    </subcellularLocation>
</comment>
<evidence type="ECO:0000313" key="14">
    <source>
        <dbReference type="EMBL" id="KAF6436428.1"/>
    </source>
</evidence>
<dbReference type="Pfam" id="PF00999">
    <property type="entry name" value="Na_H_Exchanger"/>
    <property type="match status" value="1"/>
</dbReference>
<dbReference type="InterPro" id="IPR006153">
    <property type="entry name" value="Cation/H_exchanger_TM"/>
</dbReference>
<proteinExistence type="inferred from homology"/>
<evidence type="ECO:0000256" key="7">
    <source>
        <dbReference type="ARBA" id="ARBA00023053"/>
    </source>
</evidence>
<evidence type="ECO:0000256" key="8">
    <source>
        <dbReference type="ARBA" id="ARBA00023065"/>
    </source>
</evidence>
<keyword evidence="8" id="KW-0406">Ion transport</keyword>
<evidence type="ECO:0000256" key="11">
    <source>
        <dbReference type="SAM" id="Phobius"/>
    </source>
</evidence>
<comment type="caution">
    <text evidence="14">The sequence shown here is derived from an EMBL/GenBank/DDBJ whole genome shotgun (WGS) entry which is preliminary data.</text>
</comment>
<comment type="similarity">
    <text evidence="2">Belongs to the monovalent cation:proton antiporter 1 (CPA1) transporter (TC 2.A.36) family.</text>
</comment>
<feature type="transmembrane region" description="Helical" evidence="11">
    <location>
        <begin position="104"/>
        <end position="121"/>
    </location>
</feature>
<keyword evidence="15" id="KW-1185">Reference proteome</keyword>
<evidence type="ECO:0000256" key="4">
    <source>
        <dbReference type="ARBA" id="ARBA00022475"/>
    </source>
</evidence>
<dbReference type="Proteomes" id="UP000593571">
    <property type="component" value="Unassembled WGS sequence"/>
</dbReference>
<dbReference type="PANTHER" id="PTHR10110:SF62">
    <property type="entry name" value="SODIUM_HYDROGEN EXCHANGER 7"/>
    <property type="match status" value="1"/>
</dbReference>
<feature type="transmembrane region" description="Helical" evidence="11">
    <location>
        <begin position="73"/>
        <end position="92"/>
    </location>
</feature>
<keyword evidence="7" id="KW-0915">Sodium</keyword>
<dbReference type="InterPro" id="IPR018422">
    <property type="entry name" value="Cation/H_exchanger_CPA1"/>
</dbReference>
<keyword evidence="9 11" id="KW-0472">Membrane</keyword>
<protein>
    <recommendedName>
        <fullName evidence="13">Cation/H+ exchanger transmembrane domain-containing protein</fullName>
    </recommendedName>
</protein>
<evidence type="ECO:0000256" key="6">
    <source>
        <dbReference type="ARBA" id="ARBA00022989"/>
    </source>
</evidence>
<keyword evidence="12" id="KW-0732">Signal</keyword>
<feature type="domain" description="Cation/H+ exchanger transmembrane" evidence="13">
    <location>
        <begin position="85"/>
        <end position="201"/>
    </location>
</feature>
<sequence>MEPGGKAARFSSGWAAKALPQRLMLLLLTLLSGRGLHVVAAASSSGAAAEDSSAMEELATEKEAEESHRQDSVSLLTFILLLTLTILTIWLFKHRRVRFLHETGLAMIYGLIVGVILRYGTPATSGHDKSLSCTQEDRAFSTLLVNVSGKFFEYTLKGEISPGKINSVEQNDMLRKVTFDPEVFFNILLPPIIFHAGYSLKKVRDFCRYFLKHGNLCANLPALFSSFFLLPDCLLMCSVPIQKL</sequence>